<evidence type="ECO:0000313" key="2">
    <source>
        <dbReference type="EMBL" id="MFC6663121.1"/>
    </source>
</evidence>
<sequence>MRKSFVLMALLSDLSLAGSLSQMLVPRPPVSLFVPRTLPHRANSRAPICLDRRPERGPATRRQ</sequence>
<dbReference type="RefSeq" id="WP_224611960.1">
    <property type="nucleotide sequence ID" value="NZ_JAIQXV010000022.1"/>
</dbReference>
<accession>A0ABW1ZQA3</accession>
<keyword evidence="3" id="KW-1185">Reference proteome</keyword>
<feature type="chain" id="PRO_5047304567" description="Secreted protein" evidence="1">
    <location>
        <begin position="18"/>
        <end position="63"/>
    </location>
</feature>
<organism evidence="2 3">
    <name type="scientific">Deinococcus multiflagellatus</name>
    <dbReference type="NCBI Taxonomy" id="1656887"/>
    <lineage>
        <taxon>Bacteria</taxon>
        <taxon>Thermotogati</taxon>
        <taxon>Deinococcota</taxon>
        <taxon>Deinococci</taxon>
        <taxon>Deinococcales</taxon>
        <taxon>Deinococcaceae</taxon>
        <taxon>Deinococcus</taxon>
    </lineage>
</organism>
<evidence type="ECO:0008006" key="4">
    <source>
        <dbReference type="Google" id="ProtNLM"/>
    </source>
</evidence>
<dbReference type="EMBL" id="JBHSWB010000002">
    <property type="protein sequence ID" value="MFC6663121.1"/>
    <property type="molecule type" value="Genomic_DNA"/>
</dbReference>
<proteinExistence type="predicted"/>
<protein>
    <recommendedName>
        <fullName evidence="4">Secreted protein</fullName>
    </recommendedName>
</protein>
<keyword evidence="1" id="KW-0732">Signal</keyword>
<gene>
    <name evidence="2" type="ORF">ACFP90_24050</name>
</gene>
<dbReference type="Proteomes" id="UP001596317">
    <property type="component" value="Unassembled WGS sequence"/>
</dbReference>
<comment type="caution">
    <text evidence="2">The sequence shown here is derived from an EMBL/GenBank/DDBJ whole genome shotgun (WGS) entry which is preliminary data.</text>
</comment>
<evidence type="ECO:0000313" key="3">
    <source>
        <dbReference type="Proteomes" id="UP001596317"/>
    </source>
</evidence>
<reference evidence="3" key="1">
    <citation type="journal article" date="2019" name="Int. J. Syst. Evol. Microbiol.">
        <title>The Global Catalogue of Microorganisms (GCM) 10K type strain sequencing project: providing services to taxonomists for standard genome sequencing and annotation.</title>
        <authorList>
            <consortium name="The Broad Institute Genomics Platform"/>
            <consortium name="The Broad Institute Genome Sequencing Center for Infectious Disease"/>
            <person name="Wu L."/>
            <person name="Ma J."/>
        </authorList>
    </citation>
    <scope>NUCLEOTIDE SEQUENCE [LARGE SCALE GENOMIC DNA]</scope>
    <source>
        <strain evidence="3">CCUG 63830</strain>
    </source>
</reference>
<feature type="signal peptide" evidence="1">
    <location>
        <begin position="1"/>
        <end position="17"/>
    </location>
</feature>
<evidence type="ECO:0000256" key="1">
    <source>
        <dbReference type="SAM" id="SignalP"/>
    </source>
</evidence>
<name>A0ABW1ZQA3_9DEIO</name>